<accession>V4JDX3</accession>
<sequence>MRCFVLSDNGTMMGKLICRLKLLICILVSIQTLANINPEQLSLSTVRVVVKKPHNEMNVASGFLWQKPQWVVTSLHVLDAHAKSRIIIEFGKKKRLAKVLRVLPEADLVLLEVTKPPKGWLPVTYFKQTKPKYREHVTALGFHHGALAMSTRELLKGYAKPETLKQFLPPYAVETLKKTNIPDIEFPIYYLDGSLLPGFSGAPVFDNQGKLVGIGNGGLENGAANVSWVIPATNLTALVNSKQSTLPAGLHKTSKLFTLDKVQTKATLNSPPKRRIVFKSFDVIAWLFAPAYAASDEWDFGSNLVAEPSVVQYQNFEFYKIKTRSMSELISSTATPSELHSINHLFKAIFGEFSIDFEATKFDIYSDAYYGINIVVPAGARLYVDEQGYLLAKSTSMCRLCYYELQYHARTLSDKSQNALIQSPTAFFDEKLTQHWQELNDEGEFEEYVDFRLLTKYGGKRFVANALFANFNEPLVERYEVNYVSVATNRESWLQTQAINNRFDAEYMQQLSTHAGLNCQRVNLSSNEVQLCQSLVYAYTLLASVHLTGFSNRFYPL</sequence>
<dbReference type="PATRIC" id="fig|1353533.3.peg.2456"/>
<dbReference type="AlphaFoldDB" id="V4JDX3"/>
<dbReference type="SUPFAM" id="SSF50494">
    <property type="entry name" value="Trypsin-like serine proteases"/>
    <property type="match status" value="1"/>
</dbReference>
<dbReference type="InterPro" id="IPR009003">
    <property type="entry name" value="Peptidase_S1_PA"/>
</dbReference>
<gene>
    <name evidence="1" type="ORF">PL2TA16_03483</name>
</gene>
<name>V4JDX3_PSEL2</name>
<comment type="caution">
    <text evidence="1">The sequence shown here is derived from an EMBL/GenBank/DDBJ whole genome shotgun (WGS) entry which is preliminary data.</text>
</comment>
<reference evidence="1 2" key="1">
    <citation type="submission" date="2013-07" db="EMBL/GenBank/DDBJ databases">
        <title>Draft genome sequence of Pseudoalteromonas luteoviolacea 2ta16.</title>
        <authorList>
            <person name="Allen E.E."/>
            <person name="Azam F."/>
            <person name="Podell S."/>
        </authorList>
    </citation>
    <scope>NUCLEOTIDE SEQUENCE [LARGE SCALE GENOMIC DNA]</scope>
    <source>
        <strain evidence="1 2">2ta16</strain>
    </source>
</reference>
<organism evidence="1 2">
    <name type="scientific">Pseudoalteromonas luteoviolacea (strain 2ta16)</name>
    <dbReference type="NCBI Taxonomy" id="1353533"/>
    <lineage>
        <taxon>Bacteria</taxon>
        <taxon>Pseudomonadati</taxon>
        <taxon>Pseudomonadota</taxon>
        <taxon>Gammaproteobacteria</taxon>
        <taxon>Alteromonadales</taxon>
        <taxon>Pseudoalteromonadaceae</taxon>
        <taxon>Pseudoalteromonas</taxon>
    </lineage>
</organism>
<dbReference type="EMBL" id="AUSV01000037">
    <property type="protein sequence ID" value="ESP93262.1"/>
    <property type="molecule type" value="Genomic_DNA"/>
</dbReference>
<dbReference type="Gene3D" id="2.40.10.120">
    <property type="match status" value="1"/>
</dbReference>
<protein>
    <submittedName>
        <fullName evidence="1">Uncharacterized protein</fullName>
    </submittedName>
</protein>
<evidence type="ECO:0000313" key="1">
    <source>
        <dbReference type="EMBL" id="ESP93262.1"/>
    </source>
</evidence>
<dbReference type="Pfam" id="PF13365">
    <property type="entry name" value="Trypsin_2"/>
    <property type="match status" value="1"/>
</dbReference>
<dbReference type="Proteomes" id="UP000017820">
    <property type="component" value="Unassembled WGS sequence"/>
</dbReference>
<proteinExistence type="predicted"/>
<dbReference type="PANTHER" id="PTHR43019:SF23">
    <property type="entry name" value="PROTEASE DO-LIKE 5, CHLOROPLASTIC"/>
    <property type="match status" value="1"/>
</dbReference>
<dbReference type="PANTHER" id="PTHR43019">
    <property type="entry name" value="SERINE ENDOPROTEASE DEGS"/>
    <property type="match status" value="1"/>
</dbReference>
<evidence type="ECO:0000313" key="2">
    <source>
        <dbReference type="Proteomes" id="UP000017820"/>
    </source>
</evidence>